<proteinExistence type="predicted"/>
<reference evidence="2 3" key="1">
    <citation type="journal article" date="2019" name="Nat. Plants">
        <title>Genome sequencing of Musa balbisiana reveals subgenome evolution and function divergence in polyploid bananas.</title>
        <authorList>
            <person name="Yao X."/>
        </authorList>
    </citation>
    <scope>NUCLEOTIDE SEQUENCE [LARGE SCALE GENOMIC DNA]</scope>
    <source>
        <strain evidence="3">cv. DH-PKW</strain>
        <tissue evidence="2">Leaves</tissue>
    </source>
</reference>
<dbReference type="EMBL" id="PYDT01000002">
    <property type="protein sequence ID" value="THU70609.1"/>
    <property type="molecule type" value="Genomic_DNA"/>
</dbReference>
<dbReference type="Proteomes" id="UP000317650">
    <property type="component" value="Chromosome 8"/>
</dbReference>
<protein>
    <submittedName>
        <fullName evidence="2">Uncharacterized protein</fullName>
    </submittedName>
</protein>
<evidence type="ECO:0000313" key="3">
    <source>
        <dbReference type="Proteomes" id="UP000317650"/>
    </source>
</evidence>
<accession>A0A4S8K6S7</accession>
<dbReference type="AlphaFoldDB" id="A0A4S8K6S7"/>
<keyword evidence="3" id="KW-1185">Reference proteome</keyword>
<feature type="transmembrane region" description="Helical" evidence="1">
    <location>
        <begin position="89"/>
        <end position="111"/>
    </location>
</feature>
<keyword evidence="1" id="KW-0812">Transmembrane</keyword>
<organism evidence="2 3">
    <name type="scientific">Musa balbisiana</name>
    <name type="common">Banana</name>
    <dbReference type="NCBI Taxonomy" id="52838"/>
    <lineage>
        <taxon>Eukaryota</taxon>
        <taxon>Viridiplantae</taxon>
        <taxon>Streptophyta</taxon>
        <taxon>Embryophyta</taxon>
        <taxon>Tracheophyta</taxon>
        <taxon>Spermatophyta</taxon>
        <taxon>Magnoliopsida</taxon>
        <taxon>Liliopsida</taxon>
        <taxon>Zingiberales</taxon>
        <taxon>Musaceae</taxon>
        <taxon>Musa</taxon>
    </lineage>
</organism>
<gene>
    <name evidence="2" type="ORF">C4D60_Mb08t26790</name>
</gene>
<evidence type="ECO:0000256" key="1">
    <source>
        <dbReference type="SAM" id="Phobius"/>
    </source>
</evidence>
<keyword evidence="1" id="KW-0472">Membrane</keyword>
<evidence type="ECO:0000313" key="2">
    <source>
        <dbReference type="EMBL" id="THU70609.1"/>
    </source>
</evidence>
<comment type="caution">
    <text evidence="2">The sequence shown here is derived from an EMBL/GenBank/DDBJ whole genome shotgun (WGS) entry which is preliminary data.</text>
</comment>
<sequence length="144" mass="15373">MKENLDRERNRETWQMQKTKRLVVGDEMRTPLVSSGNIIIVIATEKASPSPWSSLCLPSNDQTGLLDQLWDDTFCRWASAPRKGPQAQVLLLLLLAAASTAAATGSVVQVIRSITILRTASSSPRAAGGIGRLEAAAEETGAGG</sequence>
<keyword evidence="1" id="KW-1133">Transmembrane helix</keyword>
<name>A0A4S8K6S7_MUSBA</name>